<name>A0ABT9KR18_9ACTN</name>
<dbReference type="InterPro" id="IPR015083">
    <property type="entry name" value="NorB/c/GfsB-D-like_docking"/>
</dbReference>
<evidence type="ECO:0000256" key="7">
    <source>
        <dbReference type="ARBA" id="ARBA00023315"/>
    </source>
</evidence>
<dbReference type="PROSITE" id="PS52004">
    <property type="entry name" value="KS3_2"/>
    <property type="match status" value="2"/>
</dbReference>
<evidence type="ECO:0000256" key="2">
    <source>
        <dbReference type="ARBA" id="ARBA00022450"/>
    </source>
</evidence>
<evidence type="ECO:0000256" key="5">
    <source>
        <dbReference type="ARBA" id="ARBA00023194"/>
    </source>
</evidence>
<dbReference type="PROSITE" id="PS00606">
    <property type="entry name" value="KS3_1"/>
    <property type="match status" value="2"/>
</dbReference>
<proteinExistence type="predicted"/>
<dbReference type="PANTHER" id="PTHR43775">
    <property type="entry name" value="FATTY ACID SYNTHASE"/>
    <property type="match status" value="1"/>
</dbReference>
<dbReference type="PROSITE" id="PS00012">
    <property type="entry name" value="PHOSPHOPANTETHEINE"/>
    <property type="match status" value="2"/>
</dbReference>
<dbReference type="SUPFAM" id="SSF47336">
    <property type="entry name" value="ACP-like"/>
    <property type="match status" value="2"/>
</dbReference>
<dbReference type="InterPro" id="IPR020806">
    <property type="entry name" value="PKS_PP-bd"/>
</dbReference>
<feature type="domain" description="Ketosynthase family 3 (KS3)" evidence="10">
    <location>
        <begin position="34"/>
        <end position="460"/>
    </location>
</feature>
<dbReference type="Gene3D" id="3.30.70.3290">
    <property type="match status" value="2"/>
</dbReference>
<feature type="coiled-coil region" evidence="8">
    <location>
        <begin position="5"/>
        <end position="32"/>
    </location>
</feature>
<evidence type="ECO:0000256" key="1">
    <source>
        <dbReference type="ARBA" id="ARBA00001957"/>
    </source>
</evidence>
<dbReference type="Pfam" id="PF08990">
    <property type="entry name" value="Docking"/>
    <property type="match status" value="1"/>
</dbReference>
<dbReference type="InterPro" id="IPR020841">
    <property type="entry name" value="PKS_Beta-ketoAc_synthase_dom"/>
</dbReference>
<dbReference type="Gene3D" id="3.40.47.10">
    <property type="match status" value="2"/>
</dbReference>
<dbReference type="Pfam" id="PF02801">
    <property type="entry name" value="Ketoacyl-synt_C"/>
    <property type="match status" value="2"/>
</dbReference>
<dbReference type="Pfam" id="PF16197">
    <property type="entry name" value="KAsynt_C_assoc"/>
    <property type="match status" value="2"/>
</dbReference>
<dbReference type="InterPro" id="IPR014030">
    <property type="entry name" value="Ketoacyl_synth_N"/>
</dbReference>
<feature type="domain" description="Carrier" evidence="9">
    <location>
        <begin position="3056"/>
        <end position="3131"/>
    </location>
</feature>
<dbReference type="InterPro" id="IPR006162">
    <property type="entry name" value="Ppantetheine_attach_site"/>
</dbReference>
<dbReference type="SMART" id="SM00823">
    <property type="entry name" value="PKS_PP"/>
    <property type="match status" value="2"/>
</dbReference>
<organism evidence="11 12">
    <name type="scientific">Streptomyces demainii</name>
    <dbReference type="NCBI Taxonomy" id="588122"/>
    <lineage>
        <taxon>Bacteria</taxon>
        <taxon>Bacillati</taxon>
        <taxon>Actinomycetota</taxon>
        <taxon>Actinomycetes</taxon>
        <taxon>Kitasatosporales</taxon>
        <taxon>Streptomycetaceae</taxon>
        <taxon>Streptomyces</taxon>
    </lineage>
</organism>
<dbReference type="EMBL" id="JAURUE010000001">
    <property type="protein sequence ID" value="MDP9609967.1"/>
    <property type="molecule type" value="Genomic_DNA"/>
</dbReference>
<dbReference type="CDD" id="cd08952">
    <property type="entry name" value="KR_1_SDR_x"/>
    <property type="match status" value="2"/>
</dbReference>
<dbReference type="Gene3D" id="3.40.366.10">
    <property type="entry name" value="Malonyl-Coenzyme A Acyl Carrier Protein, domain 2"/>
    <property type="match status" value="2"/>
</dbReference>
<dbReference type="SMART" id="SM00825">
    <property type="entry name" value="PKS_KS"/>
    <property type="match status" value="2"/>
</dbReference>
<feature type="domain" description="Carrier" evidence="9">
    <location>
        <begin position="1502"/>
        <end position="1577"/>
    </location>
</feature>
<dbReference type="GO" id="GO:0016740">
    <property type="term" value="F:transferase activity"/>
    <property type="evidence" value="ECO:0007669"/>
    <property type="project" value="UniProtKB-KW"/>
</dbReference>
<keyword evidence="6" id="KW-0511">Multifunctional enzyme</keyword>
<dbReference type="Pfam" id="PF00550">
    <property type="entry name" value="PP-binding"/>
    <property type="match status" value="2"/>
</dbReference>
<evidence type="ECO:0000313" key="12">
    <source>
        <dbReference type="Proteomes" id="UP001234880"/>
    </source>
</evidence>
<keyword evidence="4 11" id="KW-0808">Transferase</keyword>
<dbReference type="InterPro" id="IPR018201">
    <property type="entry name" value="Ketoacyl_synth_AS"/>
</dbReference>
<evidence type="ECO:0000313" key="11">
    <source>
        <dbReference type="EMBL" id="MDP9609967.1"/>
    </source>
</evidence>
<reference evidence="11 12" key="1">
    <citation type="submission" date="2023-07" db="EMBL/GenBank/DDBJ databases">
        <title>Sequencing the genomes of 1000 actinobacteria strains.</title>
        <authorList>
            <person name="Klenk H.-P."/>
        </authorList>
    </citation>
    <scope>NUCLEOTIDE SEQUENCE [LARGE SCALE GENOMIC DNA]</scope>
    <source>
        <strain evidence="11 12">DSM 41600</strain>
    </source>
</reference>
<dbReference type="SUPFAM" id="SSF55048">
    <property type="entry name" value="Probable ACP-binding domain of malonyl-CoA ACP transacylase"/>
    <property type="match status" value="2"/>
</dbReference>
<dbReference type="Gene3D" id="1.10.1200.10">
    <property type="entry name" value="ACP-like"/>
    <property type="match status" value="2"/>
</dbReference>
<dbReference type="InterPro" id="IPR036291">
    <property type="entry name" value="NAD(P)-bd_dom_sf"/>
</dbReference>
<dbReference type="InterPro" id="IPR050091">
    <property type="entry name" value="PKS_NRPS_Biosynth_Enz"/>
</dbReference>
<dbReference type="SUPFAM" id="SSF51735">
    <property type="entry name" value="NAD(P)-binding Rossmann-fold domains"/>
    <property type="match status" value="4"/>
</dbReference>
<dbReference type="InterPro" id="IPR013968">
    <property type="entry name" value="PKS_KR"/>
</dbReference>
<gene>
    <name evidence="11" type="ORF">JOF35_002244</name>
</gene>
<dbReference type="SUPFAM" id="SSF52151">
    <property type="entry name" value="FabD/lysophospholipase-like"/>
    <property type="match status" value="2"/>
</dbReference>
<dbReference type="InterPro" id="IPR016035">
    <property type="entry name" value="Acyl_Trfase/lysoPLipase"/>
</dbReference>
<accession>A0ABT9KR18</accession>
<dbReference type="InterPro" id="IPR036736">
    <property type="entry name" value="ACP-like_sf"/>
</dbReference>
<dbReference type="CDD" id="cd00833">
    <property type="entry name" value="PKS"/>
    <property type="match status" value="2"/>
</dbReference>
<dbReference type="PANTHER" id="PTHR43775:SF51">
    <property type="entry name" value="INACTIVE PHENOLPHTHIOCEROL SYNTHESIS POLYKETIDE SYNTHASE TYPE I PKS1-RELATED"/>
    <property type="match status" value="1"/>
</dbReference>
<comment type="cofactor">
    <cofactor evidence="1">
        <name>pantetheine 4'-phosphate</name>
        <dbReference type="ChEBI" id="CHEBI:47942"/>
    </cofactor>
</comment>
<dbReference type="SUPFAM" id="SSF53901">
    <property type="entry name" value="Thiolase-like"/>
    <property type="match status" value="2"/>
</dbReference>
<keyword evidence="12" id="KW-1185">Reference proteome</keyword>
<sequence>MVNNEDKLRDYLKRATADLRQARRQLREVEERHQEPIAIVAMSCRYPGGVRTPEELWRLVLGGEDAISGFPTDRGWDIESLYDADPDQAGASYVSEGGFLYDAGGFDPTLFGISPREAMAMDPQQRLLLETSWEAFERAGIDPTGLRGSRTGVFAGVMYHDYTSRLDSVPEGVEGFLGTGSSGSIASGRVSYTFGLEGPAVTVDTACSSSLVTLHMAVQALRNGECSLALAGGVTVMATPSTFTEFSRQRGLAADGRCKPFAAAADGTGWGEGVGMLLVERLSDARKNGHPVLAVVRGSAINQDGASNGLTAPNGPSQQRVIHQALTNGRLSAADVDAVEAHGTGTTLGDPIEAQALLATYGQEHTEDRPLLLGSIKSNIGHTQAAAGVAGIIKMVMAIRHGVLPKTLHLDEPTPHVDWSAGAVSLLAENTPWPETGRPRRAAVSSFGFSGTNAHTIIEQAPDEEAAEATGEPVPSKRLDVVAWAVSGKSAAALRAQAERLLAHLEADPALNPVDVGLSLTTTRAQLDHRAVVRGHDRDELLAGLTALAEGGMAAGVAQGSVVGGRTAFVFPGQGSQWAGMAVGLMDASPVFAARIEECAAALAEFTDWSLVDVLRGAEGAPSLDRVDVVQPVLFAVMVSLAELWRSLGVRPAAVVGHSQGEIAAACVAGILSLRDAARVVALRSQVIGRVLAGKGGMVSVALPVAEVRERIAAWGEERISVAAVNGPSSVVVSGEPAALDELVAACEADEVRARRVPVDYASHSAQVELLRDELLELLAPVEPRAAEVPFLSTVTGEWVEGPELDAEYWFTNLRRTVELEGAVRRLLDEGFGVFIESSAHPVLTMGVQETAEDAGHEAAAIGSLRRDEGGLDRFWASVGEAWTRGAGVDWAGVFEGTGAKRVELPTYAFQHQHYWLEAGTSAAAAPAATDPVEARFWEAVEREDWQALAAELDVAGDERVGALLPALASWRKQSRERSVVDGWRYRVTWKPLADGQPARLTGVWLVVAPGTKDTPGAKDTPGTPGTEDTWTDAVAAALAERGAEVRRIAVDTDADGREELAERLRTALADTDGIPFTGVLSLLALDGHPHPRHPSVPAGVAAQLALVQALGDAEIGAPLWSATRGAVSVGRTDPLESPEQALVWGLGRVAALEHGERWGGLVDLPQAPDERALTRLVAVLAGAEEEDQVAIRATGLLVRRLVRAPLAATPAVRSWQPSGTTLVTGGTGALGAHVARWLAGQGAEHLVLTSRRGLQAPGAAELRAELTELGAQVTIAACDVADRAQVEALLADIPAAHPLTAVVHTAAVLDDGVIEGLTPDQVDRVLKVKVDATRHLHELTRDLDLSAFVLFSSFAATFGAPGQGNYAPGNAFLDAFAEYRRAQGLPATSLAWGPWGEGGMAEGGVGDRMRRHGVIEMAPRAAVTALQHALDRDESVLTVVDMEWKRFVLAFTSGRSRPLLHDLPEAREVIKDMAGDAEADGAGADALAQRLAGVPEAEQERLVLELVRTAVAAVLGYASAEDVEAGRAFKELGFDSLTAVELRNRLGAASGLKLPPTLIFDYPTPTVLARHLRAEIGGGQRAAVAALPTAAALADDEPIAIVSMSCRFPGGVRTPEELWQLLTSGGDALSEFPGDRGWDIESLYNPDPDAQGTSYTREGGFLTGAADFDPAFFGISPREAMAMDPQQRLLLETSWEAFERAGIDPATLHGSPSGVFVGTNGSDYSILMRNTTEGYEGHLATGSAASVVSGRLSYTFGLEGPAVTVDTACSASLVALHLAVQSLRQGECSLALAGGVTVMATPGTFIEFSRQRGLSSDGRSKAFSSDADGFSPAEGVGMLLVERLSDARRNGHPVLAVVRGSAINQDGASNGLTAPNGPSQQRVIRQALANARLSAAEVDVVEAHGTGTTLGDPIEAQALLATYGQDRPEGQPLLLGSIKSNIGHAQAAAGVAGVMKLVLALRHGVLPESLHIVEPTPHVDWSAGDVELLTEAREWPETGRPRRAAVSSFGFSGTNAHAILEQAPAEEEGESEPVTRRLGVLPWVVSGKSEAALRAQAAKLLAHLDADPAARPLDIGHSLATTRAAFDRRAVLVGADREDFVRGVDALARGQVLPNLVQGASIGGKAAFVFPGQGSQWVGMAVELLDASPVFAARIDECAAALAEFTDWSLVDVLREAEGAPSLERVDVVQPVLFSVMVSLAELWRSLGVRPAAVVGHSQGEIAAACVAGILSLRDATRVVALRSQVIGRVLAGKGGMVSVALPVAEVRERIAPWGEERISVAAVNGPSSVVVSGEPAALDELVASCEADEVRARRVPVDYASHSAQVELLRDELLELLAPVEPKAAEVPFLSTVTGTWVEGPELDAEYWFTNLRRTVELEGAVRRLLDEGFGVFIESSAHPVLTMGVQETAEDAGREAAAIGSLRRDEGGLDRFWVSLGEAWTRGVAVDWQAVFEGTGAKRVELPTYAFQHQSYWPQGSDTVADEPGTPSDAVDARFWEAVEREDLESLADTLAFQDDGERSSLGAVLPALASWRRQAREQSVVDGWRYRVTWTSLTDAQAPRLSGTWLLVVPESAATDDWTLGAVRALTERGADVTQITPAAVEADRESLTRLVRAESAGAGAVSGVLSLLALDGGTAPGTDGVGAGLAGSAALVQALGDAGVDAPLWCATRGAVSVGRTDPLESPEQALVWGLGRTAALEYPERWGGLIDLPQEPDERALTRLAAVLAGTGGEDQLAVRAAGVFARRLAHAPLAGAPAPRSWRPSGTTLVTGGTGALGAHVARWLAGQGAEHLVLTSRRGLQAPGAAELRAELTELGAKVTVAACDVADRKAVETLLAAIPADQPLTAVVHAAGVLDDGVLDALTPKRFATVLGPKADAARHLHELTRGLDLSAFVLFSGIAGTLGDAGQGNYAAANAYLDALAERRRAEGLPATSVAWGRWGETGLAADGAIGERLDRGGVPAMAPHAAISALRQALDHDDTVVAVADIQWDRFAQGYTAVRPSPLIADLPEVRRLRATGGPAGEPGAAADGSPADALRARLAGISRAEQSLVVLEIVRTSAAAALGHPSTDEVGAGRAFKELGFDSLIALELRNRLTAATGQKLPATLVFDYPTPAALAEFLCGRILGDGGTAAAPGLAELDALESALSVLDPDTEAREDIAARLRDLAATWAEPRTADAAAADGDGGTVTEKLQEATPDEVFAFIDKELGI</sequence>
<dbReference type="InterPro" id="IPR041618">
    <property type="entry name" value="PKS_DE"/>
</dbReference>
<dbReference type="InterPro" id="IPR032821">
    <property type="entry name" value="PKS_assoc"/>
</dbReference>
<comment type="caution">
    <text evidence="11">The sequence shown here is derived from an EMBL/GenBank/DDBJ whole genome shotgun (WGS) entry which is preliminary data.</text>
</comment>
<evidence type="ECO:0000256" key="3">
    <source>
        <dbReference type="ARBA" id="ARBA00022553"/>
    </source>
</evidence>
<dbReference type="Pfam" id="PF00698">
    <property type="entry name" value="Acyl_transf_1"/>
    <property type="match status" value="2"/>
</dbReference>
<dbReference type="PROSITE" id="PS50075">
    <property type="entry name" value="CARRIER"/>
    <property type="match status" value="2"/>
</dbReference>
<dbReference type="InterPro" id="IPR036299">
    <property type="entry name" value="Polyketide_synth_docking_sf"/>
</dbReference>
<dbReference type="InterPro" id="IPR014043">
    <property type="entry name" value="Acyl_transferase_dom"/>
</dbReference>
<dbReference type="RefSeq" id="WP_307110490.1">
    <property type="nucleotide sequence ID" value="NZ_JAURUE010000001.1"/>
</dbReference>
<dbReference type="Pfam" id="PF18369">
    <property type="entry name" value="PKS_DE"/>
    <property type="match status" value="2"/>
</dbReference>
<dbReference type="InterPro" id="IPR016039">
    <property type="entry name" value="Thiolase-like"/>
</dbReference>
<feature type="domain" description="Ketosynthase family 3 (KS3)" evidence="10">
    <location>
        <begin position="1597"/>
        <end position="2023"/>
    </location>
</feature>
<dbReference type="SMART" id="SM01294">
    <property type="entry name" value="PKS_PP_betabranch"/>
    <property type="match status" value="2"/>
</dbReference>
<keyword evidence="2" id="KW-0596">Phosphopantetheine</keyword>
<protein>
    <submittedName>
        <fullName evidence="11">Acyl transferase domain-containing protein/acyl carrier protein</fullName>
    </submittedName>
</protein>
<dbReference type="Gene3D" id="6.10.140.1830">
    <property type="match status" value="2"/>
</dbReference>
<evidence type="ECO:0000256" key="8">
    <source>
        <dbReference type="SAM" id="Coils"/>
    </source>
</evidence>
<keyword evidence="5" id="KW-0045">Antibiotic biosynthesis</keyword>
<keyword evidence="8" id="KW-0175">Coiled coil</keyword>
<evidence type="ECO:0000259" key="10">
    <source>
        <dbReference type="PROSITE" id="PS52004"/>
    </source>
</evidence>
<dbReference type="SUPFAM" id="SSF101173">
    <property type="entry name" value="Docking domain B of the erythromycin polyketide synthase (DEBS)"/>
    <property type="match status" value="1"/>
</dbReference>
<dbReference type="InterPro" id="IPR001227">
    <property type="entry name" value="Ac_transferase_dom_sf"/>
</dbReference>
<dbReference type="Proteomes" id="UP001234880">
    <property type="component" value="Unassembled WGS sequence"/>
</dbReference>
<evidence type="ECO:0000259" key="9">
    <source>
        <dbReference type="PROSITE" id="PS50075"/>
    </source>
</evidence>
<dbReference type="Pfam" id="PF00109">
    <property type="entry name" value="ketoacyl-synt"/>
    <property type="match status" value="2"/>
</dbReference>
<dbReference type="SMART" id="SM00827">
    <property type="entry name" value="PKS_AT"/>
    <property type="match status" value="2"/>
</dbReference>
<dbReference type="NCBIfam" id="NF045894">
    <property type="entry name" value="PKS_plus_SDR"/>
    <property type="match status" value="2"/>
</dbReference>
<dbReference type="InterPro" id="IPR016036">
    <property type="entry name" value="Malonyl_transacylase_ACP-bd"/>
</dbReference>
<dbReference type="InterPro" id="IPR057326">
    <property type="entry name" value="KR_dom"/>
</dbReference>
<dbReference type="SMART" id="SM00822">
    <property type="entry name" value="PKS_KR"/>
    <property type="match status" value="2"/>
</dbReference>
<dbReference type="Pfam" id="PF08659">
    <property type="entry name" value="KR"/>
    <property type="match status" value="2"/>
</dbReference>
<keyword evidence="7" id="KW-0012">Acyltransferase</keyword>
<dbReference type="Gene3D" id="3.40.50.720">
    <property type="entry name" value="NAD(P)-binding Rossmann-like Domain"/>
    <property type="match status" value="2"/>
</dbReference>
<evidence type="ECO:0000256" key="4">
    <source>
        <dbReference type="ARBA" id="ARBA00022679"/>
    </source>
</evidence>
<dbReference type="InterPro" id="IPR009081">
    <property type="entry name" value="PP-bd_ACP"/>
</dbReference>
<evidence type="ECO:0000256" key="6">
    <source>
        <dbReference type="ARBA" id="ARBA00023268"/>
    </source>
</evidence>
<dbReference type="InterPro" id="IPR014031">
    <property type="entry name" value="Ketoacyl_synth_C"/>
</dbReference>
<keyword evidence="3" id="KW-0597">Phosphoprotein</keyword>